<dbReference type="Pfam" id="PF07583">
    <property type="entry name" value="PSCyt2"/>
    <property type="match status" value="1"/>
</dbReference>
<accession>A0A5C6BDP5</accession>
<evidence type="ECO:0000259" key="2">
    <source>
        <dbReference type="Pfam" id="PF07587"/>
    </source>
</evidence>
<proteinExistence type="predicted"/>
<evidence type="ECO:0000313" key="4">
    <source>
        <dbReference type="EMBL" id="TWU10090.1"/>
    </source>
</evidence>
<feature type="domain" description="DUF1549" evidence="1">
    <location>
        <begin position="206"/>
        <end position="418"/>
    </location>
</feature>
<dbReference type="PANTHER" id="PTHR35889:SF3">
    <property type="entry name" value="F-BOX DOMAIN-CONTAINING PROTEIN"/>
    <property type="match status" value="1"/>
</dbReference>
<protein>
    <submittedName>
        <fullName evidence="4">Planctomycete cytochrome C</fullName>
    </submittedName>
</protein>
<gene>
    <name evidence="4" type="ORF">Poly21_50590</name>
</gene>
<sequence length="1085" mass="119291">MVPSMIAIAVVRGHTVRFWFAGRTSPASTSHLSRIGSDAMFHWLSSRYATRLSSAVVLLGLSSGFAAATEPPYFETEIRPILREFCFDCHGAVEELEGGLDLRLVHRMVSGGDSGEAVVPGDPDASLLLSRVRDGDMPPGEAHVPEAKIAILEDWIQRGAATLRDEPTDLAPGIPITEEERNYWAYQPLPEVVVPTDADDAAIHSPIDALIAAEMPAGLSFSEDADRFTVIQRAYADLLGLPPTVEQLDVWRHDPDPRWFEHLVDQLLSSPHYGERWARHWLDAAGYADSDGYTAADTNRDWAWRYRDYVIASFNEDKPFDQFIVEQLAGDELAGPKVGDWTDHQIELLSATGFLRMAADGTGSGDDSPEARNKVIADTLQIVCSTLLGSSVHCAQCHDHRYDPISHADYFALRAVFEPGLDWQAWKPPAARLVSLATEQDLVDAAKIESEVGIVAAERASQQAAFIEEVFEQELMKFDEPLRTQLRTAYETADDERDADQKTLLASHPSINITPGVLYQYRPDAAAKLKEFDAKIAELRAGKPVEEFIQAFVEPPGHAPVTYLFHRGDFNQPKQEIQPAALTVAAAEGARVTFPLDDPKLPTTGRRLAFANYLTDGGNPLTARAIVNRVWMHHFGRGIVATPGEFGRLGDEPSHPKLLDWLARDFVDHGWSLKRLHRQILTSKSWRQSSLRRPEGEALDPENQYYWRKSLQRVDAEVLRDSVLAAAGTLDLKLFGPPVEIAEDETGQVRVDADQPRRSVYARVRRSQPVGMLQVFDAPVMGVNCEVRTVSTVAPQSLMMLNGDFVLEHAGLVAERAVQRAADNADALDVDAASWLPNMPTPTWCYGSGTIDDENGLLGELVELPHFTGTSWQGGPTAPDPQFGWVILNANGGHPGNPSQPAIRRWVAPAEGQLSIAGTLQHGSDNGDGVRARVFSANGLHGTWQIKKGSVDTPVSSWAVHAGDSIDFVIDCLENESSDSFTWPLKLTFTRTDGELVLYDSVTGFHGPETDLALLPAQINAAWEIVLSRPASTAELELSLQFAADQLALMSRDATGTLSGRSRAQQVLVNICQMLLNSNEFLYTE</sequence>
<dbReference type="Proteomes" id="UP000319908">
    <property type="component" value="Unassembled WGS sequence"/>
</dbReference>
<dbReference type="PANTHER" id="PTHR35889">
    <property type="entry name" value="CYCLOINULO-OLIGOSACCHARIDE FRUCTANOTRANSFERASE-RELATED"/>
    <property type="match status" value="1"/>
</dbReference>
<keyword evidence="5" id="KW-1185">Reference proteome</keyword>
<dbReference type="AlphaFoldDB" id="A0A5C6BDP5"/>
<dbReference type="EMBL" id="SJPU01000004">
    <property type="protein sequence ID" value="TWU10090.1"/>
    <property type="molecule type" value="Genomic_DNA"/>
</dbReference>
<dbReference type="InterPro" id="IPR011444">
    <property type="entry name" value="DUF1549"/>
</dbReference>
<evidence type="ECO:0000313" key="5">
    <source>
        <dbReference type="Proteomes" id="UP000319908"/>
    </source>
</evidence>
<evidence type="ECO:0000259" key="3">
    <source>
        <dbReference type="Pfam" id="PF07635"/>
    </source>
</evidence>
<feature type="domain" description="Cytochrome C Planctomycete-type" evidence="3">
    <location>
        <begin position="86"/>
        <end position="140"/>
    </location>
</feature>
<dbReference type="Pfam" id="PF07635">
    <property type="entry name" value="PSCyt1"/>
    <property type="match status" value="1"/>
</dbReference>
<comment type="caution">
    <text evidence="4">The sequence shown here is derived from an EMBL/GenBank/DDBJ whole genome shotgun (WGS) entry which is preliminary data.</text>
</comment>
<organism evidence="4 5">
    <name type="scientific">Allorhodopirellula heiligendammensis</name>
    <dbReference type="NCBI Taxonomy" id="2714739"/>
    <lineage>
        <taxon>Bacteria</taxon>
        <taxon>Pseudomonadati</taxon>
        <taxon>Planctomycetota</taxon>
        <taxon>Planctomycetia</taxon>
        <taxon>Pirellulales</taxon>
        <taxon>Pirellulaceae</taxon>
        <taxon>Allorhodopirellula</taxon>
    </lineage>
</organism>
<dbReference type="InterPro" id="IPR011429">
    <property type="entry name" value="Cyt_c_Planctomycete-type"/>
</dbReference>
<name>A0A5C6BDP5_9BACT</name>
<reference evidence="4 5" key="1">
    <citation type="journal article" date="2020" name="Antonie Van Leeuwenhoek">
        <title>Rhodopirellula heiligendammensis sp. nov., Rhodopirellula pilleata sp. nov., and Rhodopirellula solitaria sp. nov. isolated from natural or artificial marine surfaces in Northern Germany and California, USA, and emended description of the genus Rhodopirellula.</title>
        <authorList>
            <person name="Kallscheuer N."/>
            <person name="Wiegand S."/>
            <person name="Jogler M."/>
            <person name="Boedeker C."/>
            <person name="Peeters S.H."/>
            <person name="Rast P."/>
            <person name="Heuer A."/>
            <person name="Jetten M.S.M."/>
            <person name="Rohde M."/>
            <person name="Jogler C."/>
        </authorList>
    </citation>
    <scope>NUCLEOTIDE SEQUENCE [LARGE SCALE GENOMIC DNA]</scope>
    <source>
        <strain evidence="4 5">Poly21</strain>
    </source>
</reference>
<dbReference type="Pfam" id="PF07587">
    <property type="entry name" value="PSD1"/>
    <property type="match status" value="1"/>
</dbReference>
<feature type="domain" description="DUF1553" evidence="2">
    <location>
        <begin position="606"/>
        <end position="821"/>
    </location>
</feature>
<evidence type="ECO:0000259" key="1">
    <source>
        <dbReference type="Pfam" id="PF07583"/>
    </source>
</evidence>
<dbReference type="InterPro" id="IPR022655">
    <property type="entry name" value="DUF1553"/>
</dbReference>